<dbReference type="Gene3D" id="3.40.50.720">
    <property type="entry name" value="NAD(P)-binding Rossmann-like Domain"/>
    <property type="match status" value="1"/>
</dbReference>
<dbReference type="CDD" id="cd01483">
    <property type="entry name" value="E1_enzyme_family"/>
    <property type="match status" value="1"/>
</dbReference>
<gene>
    <name evidence="2" type="ORF">B0B51_01595</name>
</gene>
<sequence length="270" mass="29232">MTAAVHITPARMLSECTHIVLIGCGGNGSQMLTGLARLDHAIRALGHPGLDVEVFDPDTVSEANIGRQLFSPADVGQFKACVHTQRVNHFFGLDWRAHPRKFERTQHAYPAARPAIFIVCVDSKAARKSIDAGVANRLNTYVLDLGNRASDGQVVFGQTPMTARDDATLGEAHGDRFNPAGSVLLPYPYAMLPELVDTSEPEDDTPSCGLAEALARQELFVNQSVATPALAILWEFFRHGRLTWHGAFVNLKTGSMRPLLVRAAGPVEAA</sequence>
<evidence type="ECO:0000259" key="1">
    <source>
        <dbReference type="Pfam" id="PF00899"/>
    </source>
</evidence>
<name>A0A1U9VDT8_9RALS</name>
<accession>A0A1U9VDT8</accession>
<protein>
    <submittedName>
        <fullName evidence="2">Dinucleotide-utilizing protein</fullName>
    </submittedName>
</protein>
<feature type="domain" description="THIF-type NAD/FAD binding fold" evidence="1">
    <location>
        <begin position="17"/>
        <end position="233"/>
    </location>
</feature>
<dbReference type="InterPro" id="IPR035985">
    <property type="entry name" value="Ubiquitin-activating_enz"/>
</dbReference>
<dbReference type="Pfam" id="PF00899">
    <property type="entry name" value="ThiF"/>
    <property type="match status" value="1"/>
</dbReference>
<reference evidence="2 3" key="1">
    <citation type="submission" date="2017-02" db="EMBL/GenBank/DDBJ databases">
        <title>Blood Disease Bacterium A2-HR MARDI.</title>
        <authorList>
            <person name="Badrun R."/>
            <person name="Abu Bakar N."/>
            <person name="Laboh R."/>
        </authorList>
    </citation>
    <scope>NUCLEOTIDE SEQUENCE [LARGE SCALE GENOMIC DNA]</scope>
    <source>
        <strain evidence="2 3">A2-HR MARDI</strain>
    </source>
</reference>
<dbReference type="SUPFAM" id="SSF69572">
    <property type="entry name" value="Activating enzymes of the ubiquitin-like proteins"/>
    <property type="match status" value="1"/>
</dbReference>
<dbReference type="AlphaFoldDB" id="A0A1U9VDT8"/>
<dbReference type="GO" id="GO:0008641">
    <property type="term" value="F:ubiquitin-like modifier activating enzyme activity"/>
    <property type="evidence" value="ECO:0007669"/>
    <property type="project" value="InterPro"/>
</dbReference>
<evidence type="ECO:0000313" key="3">
    <source>
        <dbReference type="Proteomes" id="UP000189628"/>
    </source>
</evidence>
<dbReference type="InterPro" id="IPR022500">
    <property type="entry name" value="PRTRC_ThiF"/>
</dbReference>
<dbReference type="NCBIfam" id="TIGR03736">
    <property type="entry name" value="PRTRC_ThiF"/>
    <property type="match status" value="1"/>
</dbReference>
<evidence type="ECO:0000313" key="2">
    <source>
        <dbReference type="EMBL" id="AQW28838.1"/>
    </source>
</evidence>
<organism evidence="2 3">
    <name type="scientific">blood disease bacterium A2-HR MARDI</name>
    <dbReference type="NCBI Taxonomy" id="1944648"/>
    <lineage>
        <taxon>Bacteria</taxon>
        <taxon>Pseudomonadati</taxon>
        <taxon>Pseudomonadota</taxon>
        <taxon>Betaproteobacteria</taxon>
        <taxon>Burkholderiales</taxon>
        <taxon>Burkholderiaceae</taxon>
        <taxon>Ralstonia</taxon>
        <taxon>Ralstonia solanacearum species complex</taxon>
    </lineage>
</organism>
<proteinExistence type="predicted"/>
<dbReference type="EMBL" id="CP019911">
    <property type="protein sequence ID" value="AQW28838.1"/>
    <property type="molecule type" value="Genomic_DNA"/>
</dbReference>
<dbReference type="RefSeq" id="WP_078221688.1">
    <property type="nucleotide sequence ID" value="NZ_CP019911.1"/>
</dbReference>
<dbReference type="InterPro" id="IPR000594">
    <property type="entry name" value="ThiF_NAD_FAD-bd"/>
</dbReference>
<dbReference type="Proteomes" id="UP000189628">
    <property type="component" value="Chromosome"/>
</dbReference>